<protein>
    <submittedName>
        <fullName evidence="2">DUF1028 domain-containing protein</fullName>
    </submittedName>
</protein>
<dbReference type="AlphaFoldDB" id="A0A556PNJ5"/>
<proteinExistence type="predicted"/>
<dbReference type="Pfam" id="PF06267">
    <property type="entry name" value="DUF1028"/>
    <property type="match status" value="1"/>
</dbReference>
<gene>
    <name evidence="2" type="ORF">FPQ13_05215</name>
</gene>
<dbReference type="SUPFAM" id="SSF56235">
    <property type="entry name" value="N-terminal nucleophile aminohydrolases (Ntn hydrolases)"/>
    <property type="match status" value="1"/>
</dbReference>
<dbReference type="InterPro" id="IPR029055">
    <property type="entry name" value="Ntn_hydrolases_N"/>
</dbReference>
<evidence type="ECO:0000313" key="3">
    <source>
        <dbReference type="Proteomes" id="UP000316425"/>
    </source>
</evidence>
<evidence type="ECO:0000313" key="2">
    <source>
        <dbReference type="EMBL" id="TSJ65970.1"/>
    </source>
</evidence>
<dbReference type="OrthoDB" id="9790012at2"/>
<dbReference type="PANTHER" id="PTHR39328:SF1">
    <property type="entry name" value="BLL2871 PROTEIN"/>
    <property type="match status" value="1"/>
</dbReference>
<accession>A0A556PNJ5</accession>
<organism evidence="2 3">
    <name type="scientific">Allobacillus salarius</name>
    <dbReference type="NCBI Taxonomy" id="1955272"/>
    <lineage>
        <taxon>Bacteria</taxon>
        <taxon>Bacillati</taxon>
        <taxon>Bacillota</taxon>
        <taxon>Bacilli</taxon>
        <taxon>Bacillales</taxon>
        <taxon>Bacillaceae</taxon>
        <taxon>Allobacillus</taxon>
    </lineage>
</organism>
<comment type="caution">
    <text evidence="2">The sequence shown here is derived from an EMBL/GenBank/DDBJ whole genome shotgun (WGS) entry which is preliminary data.</text>
</comment>
<keyword evidence="3" id="KW-1185">Reference proteome</keyword>
<dbReference type="Pfam" id="PF08823">
    <property type="entry name" value="PG_binding_2"/>
    <property type="match status" value="1"/>
</dbReference>
<dbReference type="Gene3D" id="3.60.20.10">
    <property type="entry name" value="Glutamine Phosphoribosylpyrophosphate, subunit 1, domain 1"/>
    <property type="match status" value="1"/>
</dbReference>
<sequence length="290" mass="31859">MGKTKDNLVATYSIVGLDPKIGEIGVATQSKFLGVGAVVPWVKANVGAVATQSLANTSYGPRGLQMMEEGKTPQEVLDELVKDDPDASLRQVGVVDFSGRSATFTGDNCYDWAGGKSGENYAVQGNILVSEETVTALADTFESTEGKPLADRLLAALEAAQQAGGDKRGMQSAAILIEKEKGGYGGYNNRMLDLRVDEHPSPIKELTRIYRLHQLYFNRTKEGNIVPIDSERKQKIAEVLVKQGYLTNSSVDDQSFYEGLTNYIHTENFEEREQEQGKIDLEVYEYMIQS</sequence>
<dbReference type="InterPro" id="IPR010430">
    <property type="entry name" value="DUF1028"/>
</dbReference>
<name>A0A556PNJ5_9BACI</name>
<feature type="domain" description="Putative peptidoglycan binding" evidence="1">
    <location>
        <begin position="216"/>
        <end position="287"/>
    </location>
</feature>
<evidence type="ECO:0000259" key="1">
    <source>
        <dbReference type="Pfam" id="PF08823"/>
    </source>
</evidence>
<dbReference type="Proteomes" id="UP000316425">
    <property type="component" value="Unassembled WGS sequence"/>
</dbReference>
<dbReference type="InterPro" id="IPR014927">
    <property type="entry name" value="PG-bd_2"/>
</dbReference>
<reference evidence="2 3" key="1">
    <citation type="submission" date="2019-07" db="EMBL/GenBank/DDBJ databases">
        <title>Allobacillus sp. nov. SKP isolated from shrimp paste of Euphausiacea.</title>
        <authorList>
            <person name="Kanchanasin P."/>
            <person name="Tanasupawat S."/>
            <person name="Shi W."/>
            <person name="Wu L."/>
            <person name="Ma J."/>
        </authorList>
    </citation>
    <scope>NUCLEOTIDE SEQUENCE [LARGE SCALE GENOMIC DNA]</scope>
    <source>
        <strain evidence="2 3">SKP4-8</strain>
    </source>
</reference>
<dbReference type="RefSeq" id="WP_144088272.1">
    <property type="nucleotide sequence ID" value="NZ_VMHE01000006.1"/>
</dbReference>
<dbReference type="EMBL" id="VMHE01000006">
    <property type="protein sequence ID" value="TSJ65970.1"/>
    <property type="molecule type" value="Genomic_DNA"/>
</dbReference>
<dbReference type="PANTHER" id="PTHR39328">
    <property type="entry name" value="BLL2871 PROTEIN"/>
    <property type="match status" value="1"/>
</dbReference>